<proteinExistence type="predicted"/>
<accession>A0A4S4KAJ3</accession>
<reference evidence="1 2" key="1">
    <citation type="submission" date="2019-02" db="EMBL/GenBank/DDBJ databases">
        <title>Genome sequencing of the rare red list fungi Phlebia centrifuga.</title>
        <authorList>
            <person name="Buettner E."/>
            <person name="Kellner H."/>
        </authorList>
    </citation>
    <scope>NUCLEOTIDE SEQUENCE [LARGE SCALE GENOMIC DNA]</scope>
    <source>
        <strain evidence="1 2">DSM 108282</strain>
    </source>
</reference>
<dbReference type="AlphaFoldDB" id="A0A4S4KAJ3"/>
<dbReference type="EMBL" id="SGPJ01000369">
    <property type="protein sequence ID" value="THG94998.1"/>
    <property type="molecule type" value="Genomic_DNA"/>
</dbReference>
<organism evidence="1 2">
    <name type="scientific">Hermanssonia centrifuga</name>
    <dbReference type="NCBI Taxonomy" id="98765"/>
    <lineage>
        <taxon>Eukaryota</taxon>
        <taxon>Fungi</taxon>
        <taxon>Dikarya</taxon>
        <taxon>Basidiomycota</taxon>
        <taxon>Agaricomycotina</taxon>
        <taxon>Agaricomycetes</taxon>
        <taxon>Polyporales</taxon>
        <taxon>Meruliaceae</taxon>
        <taxon>Hermanssonia</taxon>
    </lineage>
</organism>
<sequence>MSSVAPDFNFHRLVHPSASDDLSLSKAAFHAYLRNYAQKKASPRIHVATMNDRPACNGESSPSTDQNRLLMMETNAEKFGL</sequence>
<dbReference type="Proteomes" id="UP000309038">
    <property type="component" value="Unassembled WGS sequence"/>
</dbReference>
<evidence type="ECO:0000313" key="1">
    <source>
        <dbReference type="EMBL" id="THG94998.1"/>
    </source>
</evidence>
<comment type="caution">
    <text evidence="1">The sequence shown here is derived from an EMBL/GenBank/DDBJ whole genome shotgun (WGS) entry which is preliminary data.</text>
</comment>
<keyword evidence="2" id="KW-1185">Reference proteome</keyword>
<name>A0A4S4KAJ3_9APHY</name>
<gene>
    <name evidence="1" type="ORF">EW026_g6570</name>
</gene>
<evidence type="ECO:0000313" key="2">
    <source>
        <dbReference type="Proteomes" id="UP000309038"/>
    </source>
</evidence>
<protein>
    <submittedName>
        <fullName evidence="1">Uncharacterized protein</fullName>
    </submittedName>
</protein>